<dbReference type="Pfam" id="PF03959">
    <property type="entry name" value="FSH1"/>
    <property type="match status" value="1"/>
</dbReference>
<dbReference type="SUPFAM" id="SSF53474">
    <property type="entry name" value="alpha/beta-Hydrolases"/>
    <property type="match status" value="1"/>
</dbReference>
<dbReference type="GO" id="GO:0005634">
    <property type="term" value="C:nucleus"/>
    <property type="evidence" value="ECO:0007669"/>
    <property type="project" value="TreeGrafter"/>
</dbReference>
<keyword evidence="2" id="KW-0378">Hydrolase</keyword>
<reference evidence="4 5" key="1">
    <citation type="submission" date="2024-05" db="EMBL/GenBank/DDBJ databases">
        <title>The nuclear and mitochondrial genome assemblies of Tetragonisca angustula (Apidae: Meliponini), a tiny yet remarkable pollinator in the Neotropics.</title>
        <authorList>
            <person name="Ferrari R."/>
            <person name="Ricardo P.C."/>
            <person name="Dias F.C."/>
            <person name="Araujo N.S."/>
            <person name="Soares D.O."/>
            <person name="Zhou Q.-S."/>
            <person name="Zhu C.-D."/>
            <person name="Coutinho L."/>
            <person name="Airas M.C."/>
            <person name="Batista T.M."/>
        </authorList>
    </citation>
    <scope>NUCLEOTIDE SEQUENCE [LARGE SCALE GENOMIC DNA]</scope>
    <source>
        <strain evidence="4">ASF017062</strain>
        <tissue evidence="4">Abdomen</tissue>
    </source>
</reference>
<dbReference type="Proteomes" id="UP001432146">
    <property type="component" value="Unassembled WGS sequence"/>
</dbReference>
<accession>A0AAW1AB58</accession>
<sequence length="220" mass="25199">MSNPTNKLRILAIHGYAQSDVIFKSKLGSIRKGFKKEVDLIFLRAPHKVSMKDNFNIDVEEEAYGWWFNTEDHIFKATVPSNLAVGFEDSVAIIEKAFQESGPFDGILGFSQGAAFATLLCFMYEKNLLQIKFDFAIIISGFKSLCTPHAVYYNEKINIPSLHIYGKTDQVIPTEMTKEICEMFINKTNIIHEGGHYIPSKKEYYKEFIIEMFLNKNKSN</sequence>
<evidence type="ECO:0000313" key="4">
    <source>
        <dbReference type="EMBL" id="KAK9307234.1"/>
    </source>
</evidence>
<dbReference type="PANTHER" id="PTHR48070:SF6">
    <property type="entry name" value="ESTERASE OVCA2"/>
    <property type="match status" value="1"/>
</dbReference>
<gene>
    <name evidence="4" type="ORF">QLX08_002397</name>
</gene>
<evidence type="ECO:0000256" key="1">
    <source>
        <dbReference type="ARBA" id="ARBA00005863"/>
    </source>
</evidence>
<comment type="similarity">
    <text evidence="1">Belongs to the LovG family.</text>
</comment>
<feature type="domain" description="Serine hydrolase" evidence="3">
    <location>
        <begin position="6"/>
        <end position="206"/>
    </location>
</feature>
<comment type="caution">
    <text evidence="4">The sequence shown here is derived from an EMBL/GenBank/DDBJ whole genome shotgun (WGS) entry which is preliminary data.</text>
</comment>
<name>A0AAW1AB58_9HYME</name>
<dbReference type="InterPro" id="IPR029058">
    <property type="entry name" value="AB_hydrolase_fold"/>
</dbReference>
<dbReference type="GO" id="GO:0005737">
    <property type="term" value="C:cytoplasm"/>
    <property type="evidence" value="ECO:0007669"/>
    <property type="project" value="TreeGrafter"/>
</dbReference>
<protein>
    <recommendedName>
        <fullName evidence="3">Serine hydrolase domain-containing protein</fullName>
    </recommendedName>
</protein>
<dbReference type="GO" id="GO:0016787">
    <property type="term" value="F:hydrolase activity"/>
    <property type="evidence" value="ECO:0007669"/>
    <property type="project" value="UniProtKB-KW"/>
</dbReference>
<dbReference type="InterPro" id="IPR050593">
    <property type="entry name" value="LovG"/>
</dbReference>
<dbReference type="Gene3D" id="3.40.50.1820">
    <property type="entry name" value="alpha/beta hydrolase"/>
    <property type="match status" value="1"/>
</dbReference>
<dbReference type="GO" id="GO:0032526">
    <property type="term" value="P:response to retinoic acid"/>
    <property type="evidence" value="ECO:0007669"/>
    <property type="project" value="TreeGrafter"/>
</dbReference>
<evidence type="ECO:0000259" key="3">
    <source>
        <dbReference type="Pfam" id="PF03959"/>
    </source>
</evidence>
<dbReference type="InterPro" id="IPR005645">
    <property type="entry name" value="FSH-like_dom"/>
</dbReference>
<evidence type="ECO:0000256" key="2">
    <source>
        <dbReference type="ARBA" id="ARBA00022801"/>
    </source>
</evidence>
<dbReference type="PANTHER" id="PTHR48070">
    <property type="entry name" value="ESTERASE OVCA2"/>
    <property type="match status" value="1"/>
</dbReference>
<proteinExistence type="inferred from homology"/>
<dbReference type="AlphaFoldDB" id="A0AAW1AB58"/>
<dbReference type="FunFam" id="3.40.50.1820:FF:000073">
    <property type="entry name" value="esterase OVCA2 isoform X6"/>
    <property type="match status" value="1"/>
</dbReference>
<dbReference type="EMBL" id="JAWNGG020000032">
    <property type="protein sequence ID" value="KAK9307234.1"/>
    <property type="molecule type" value="Genomic_DNA"/>
</dbReference>
<organism evidence="4 5">
    <name type="scientific">Tetragonisca angustula</name>
    <dbReference type="NCBI Taxonomy" id="166442"/>
    <lineage>
        <taxon>Eukaryota</taxon>
        <taxon>Metazoa</taxon>
        <taxon>Ecdysozoa</taxon>
        <taxon>Arthropoda</taxon>
        <taxon>Hexapoda</taxon>
        <taxon>Insecta</taxon>
        <taxon>Pterygota</taxon>
        <taxon>Neoptera</taxon>
        <taxon>Endopterygota</taxon>
        <taxon>Hymenoptera</taxon>
        <taxon>Apocrita</taxon>
        <taxon>Aculeata</taxon>
        <taxon>Apoidea</taxon>
        <taxon>Anthophila</taxon>
        <taxon>Apidae</taxon>
        <taxon>Tetragonisca</taxon>
    </lineage>
</organism>
<keyword evidence="5" id="KW-1185">Reference proteome</keyword>
<evidence type="ECO:0000313" key="5">
    <source>
        <dbReference type="Proteomes" id="UP001432146"/>
    </source>
</evidence>